<gene>
    <name evidence="1" type="ORF">QYF61_012458</name>
</gene>
<evidence type="ECO:0000313" key="2">
    <source>
        <dbReference type="Proteomes" id="UP001333110"/>
    </source>
</evidence>
<dbReference type="EMBL" id="JAUNZN010000001">
    <property type="protein sequence ID" value="KAK4830633.1"/>
    <property type="molecule type" value="Genomic_DNA"/>
</dbReference>
<proteinExistence type="predicted"/>
<comment type="caution">
    <text evidence="1">The sequence shown here is derived from an EMBL/GenBank/DDBJ whole genome shotgun (WGS) entry which is preliminary data.</text>
</comment>
<sequence>MVSNLLHHLDTHKSTQQDLAKVDWRLANVTPIYKKGQKEDLGNYKPASLTSAPGKIMEQIVFSAITWRVEDNQVIGPSQHGFMRGRSSLTNLISFYDKHSPGETSCSVLGLVLFNIFINDLDKGIECTLSKFADDTKLGGSVDLLEGRKALQRDLDRLDRWAKANCMTFNKA</sequence>
<protein>
    <recommendedName>
        <fullName evidence="3">Rna-directed dna polymerase from mobile element jockey-like</fullName>
    </recommendedName>
</protein>
<name>A0AAN7PSP9_MYCAM</name>
<reference evidence="1 2" key="1">
    <citation type="journal article" date="2023" name="J. Hered.">
        <title>Chromosome-level genome of the wood stork (Mycteria americana) provides insight into avian chromosome evolution.</title>
        <authorList>
            <person name="Flamio R. Jr."/>
            <person name="Ramstad K.M."/>
        </authorList>
    </citation>
    <scope>NUCLEOTIDE SEQUENCE [LARGE SCALE GENOMIC DNA]</scope>
    <source>
        <strain evidence="1">JAX WOST 10</strain>
    </source>
</reference>
<dbReference type="Proteomes" id="UP001333110">
    <property type="component" value="Unassembled WGS sequence"/>
</dbReference>
<organism evidence="1 2">
    <name type="scientific">Mycteria americana</name>
    <name type="common">Wood stork</name>
    <dbReference type="NCBI Taxonomy" id="33587"/>
    <lineage>
        <taxon>Eukaryota</taxon>
        <taxon>Metazoa</taxon>
        <taxon>Chordata</taxon>
        <taxon>Craniata</taxon>
        <taxon>Vertebrata</taxon>
        <taxon>Euteleostomi</taxon>
        <taxon>Archelosauria</taxon>
        <taxon>Archosauria</taxon>
        <taxon>Dinosauria</taxon>
        <taxon>Saurischia</taxon>
        <taxon>Theropoda</taxon>
        <taxon>Coelurosauria</taxon>
        <taxon>Aves</taxon>
        <taxon>Neognathae</taxon>
        <taxon>Neoaves</taxon>
        <taxon>Aequornithes</taxon>
        <taxon>Ciconiiformes</taxon>
        <taxon>Ciconiidae</taxon>
        <taxon>Mycteria</taxon>
    </lineage>
</organism>
<dbReference type="AlphaFoldDB" id="A0AAN7PSP9"/>
<accession>A0AAN7PSP9</accession>
<evidence type="ECO:0008006" key="3">
    <source>
        <dbReference type="Google" id="ProtNLM"/>
    </source>
</evidence>
<dbReference type="PANTHER" id="PTHR33332">
    <property type="entry name" value="REVERSE TRANSCRIPTASE DOMAIN-CONTAINING PROTEIN"/>
    <property type="match status" value="1"/>
</dbReference>
<keyword evidence="2" id="KW-1185">Reference proteome</keyword>
<evidence type="ECO:0000313" key="1">
    <source>
        <dbReference type="EMBL" id="KAK4830633.1"/>
    </source>
</evidence>